<sequence length="297" mass="32821">MQRLPPLRALQAFRYAARELSFKSAAEALNISQAAVSTHIRGLEEFLGLKLFVRLTREVKLTHEGRALSGYVETGFQELERGIALFAPDSDPARLTVATVPSFASRWLVPRIDSFQRAHPEIQLSLQPNLQLVGFQGDGVDLAIRFGSGDYPGLESRLLLEEKLLPVCHSMLIDNGSVTPESLVKLPWLIDESGDLESSWRVFQQELGIEIPDSSITLRVTEGTTLVEAVLAGRGIALMRYSLVADLLKAGLLQSPIEISVPAQYQYYLVAPEAKFRTDKVRAFVSWITGEVGSESL</sequence>
<evidence type="ECO:0000256" key="3">
    <source>
        <dbReference type="ARBA" id="ARBA00023125"/>
    </source>
</evidence>
<proteinExistence type="inferred from homology"/>
<dbReference type="Gene3D" id="1.10.10.10">
    <property type="entry name" value="Winged helix-like DNA-binding domain superfamily/Winged helix DNA-binding domain"/>
    <property type="match status" value="1"/>
</dbReference>
<dbReference type="AlphaFoldDB" id="A0A5B0VG97"/>
<keyword evidence="3" id="KW-0238">DNA-binding</keyword>
<dbReference type="InterPro" id="IPR058163">
    <property type="entry name" value="LysR-type_TF_proteobact-type"/>
</dbReference>
<dbReference type="PRINTS" id="PR00039">
    <property type="entry name" value="HTHLYSR"/>
</dbReference>
<dbReference type="Pfam" id="PF00126">
    <property type="entry name" value="HTH_1"/>
    <property type="match status" value="1"/>
</dbReference>
<evidence type="ECO:0000313" key="7">
    <source>
        <dbReference type="Proteomes" id="UP000323161"/>
    </source>
</evidence>
<dbReference type="Pfam" id="PF03466">
    <property type="entry name" value="LysR_substrate"/>
    <property type="match status" value="1"/>
</dbReference>
<keyword evidence="4" id="KW-0804">Transcription</keyword>
<dbReference type="GO" id="GO:0006351">
    <property type="term" value="P:DNA-templated transcription"/>
    <property type="evidence" value="ECO:0007669"/>
    <property type="project" value="TreeGrafter"/>
</dbReference>
<evidence type="ECO:0000256" key="1">
    <source>
        <dbReference type="ARBA" id="ARBA00009437"/>
    </source>
</evidence>
<dbReference type="Proteomes" id="UP000323161">
    <property type="component" value="Unassembled WGS sequence"/>
</dbReference>
<dbReference type="SUPFAM" id="SSF46785">
    <property type="entry name" value="Winged helix' DNA-binding domain"/>
    <property type="match status" value="1"/>
</dbReference>
<dbReference type="Gene3D" id="3.40.190.10">
    <property type="entry name" value="Periplasmic binding protein-like II"/>
    <property type="match status" value="2"/>
</dbReference>
<dbReference type="GO" id="GO:0003700">
    <property type="term" value="F:DNA-binding transcription factor activity"/>
    <property type="evidence" value="ECO:0007669"/>
    <property type="project" value="InterPro"/>
</dbReference>
<evidence type="ECO:0000313" key="6">
    <source>
        <dbReference type="EMBL" id="KAA1173303.1"/>
    </source>
</evidence>
<reference evidence="6 7" key="1">
    <citation type="submission" date="2019-08" db="EMBL/GenBank/DDBJ databases">
        <title>Marinobacter ZYF650 sp. nov., a marine bacterium isolated from seawater of the Mariana trench.</title>
        <authorList>
            <person name="Ahmad W."/>
        </authorList>
    </citation>
    <scope>NUCLEOTIDE SEQUENCE [LARGE SCALE GENOMIC DNA]</scope>
    <source>
        <strain evidence="6 7">ZYF650</strain>
    </source>
</reference>
<dbReference type="SUPFAM" id="SSF53850">
    <property type="entry name" value="Periplasmic binding protein-like II"/>
    <property type="match status" value="1"/>
</dbReference>
<organism evidence="6 7">
    <name type="scientific">Marinobacter salinexigens</name>
    <dbReference type="NCBI Taxonomy" id="2919747"/>
    <lineage>
        <taxon>Bacteria</taxon>
        <taxon>Pseudomonadati</taxon>
        <taxon>Pseudomonadota</taxon>
        <taxon>Gammaproteobacteria</taxon>
        <taxon>Pseudomonadales</taxon>
        <taxon>Marinobacteraceae</taxon>
        <taxon>Marinobacter</taxon>
    </lineage>
</organism>
<evidence type="ECO:0000256" key="4">
    <source>
        <dbReference type="ARBA" id="ARBA00023163"/>
    </source>
</evidence>
<dbReference type="CDD" id="cd08432">
    <property type="entry name" value="PBP2_GcdR_TrpI_HvrB_AmpR_like"/>
    <property type="match status" value="1"/>
</dbReference>
<keyword evidence="2" id="KW-0805">Transcription regulation</keyword>
<dbReference type="PANTHER" id="PTHR30537">
    <property type="entry name" value="HTH-TYPE TRANSCRIPTIONAL REGULATOR"/>
    <property type="match status" value="1"/>
</dbReference>
<dbReference type="InterPro" id="IPR036390">
    <property type="entry name" value="WH_DNA-bd_sf"/>
</dbReference>
<keyword evidence="7" id="KW-1185">Reference proteome</keyword>
<dbReference type="InterPro" id="IPR000847">
    <property type="entry name" value="LysR_HTH_N"/>
</dbReference>
<feature type="domain" description="HTH lysR-type" evidence="5">
    <location>
        <begin position="5"/>
        <end position="62"/>
    </location>
</feature>
<protein>
    <submittedName>
        <fullName evidence="6">LysR family transcriptional regulator</fullName>
    </submittedName>
</protein>
<accession>A0A5B0VG97</accession>
<dbReference type="RefSeq" id="WP_149600596.1">
    <property type="nucleotide sequence ID" value="NZ_VTUU01000005.1"/>
</dbReference>
<name>A0A5B0VG97_9GAMM</name>
<evidence type="ECO:0000256" key="2">
    <source>
        <dbReference type="ARBA" id="ARBA00023015"/>
    </source>
</evidence>
<dbReference type="PROSITE" id="PS50931">
    <property type="entry name" value="HTH_LYSR"/>
    <property type="match status" value="1"/>
</dbReference>
<dbReference type="InterPro" id="IPR036388">
    <property type="entry name" value="WH-like_DNA-bd_sf"/>
</dbReference>
<comment type="caution">
    <text evidence="6">The sequence shown here is derived from an EMBL/GenBank/DDBJ whole genome shotgun (WGS) entry which is preliminary data.</text>
</comment>
<gene>
    <name evidence="6" type="ORF">FWJ25_12535</name>
</gene>
<dbReference type="PANTHER" id="PTHR30537:SF26">
    <property type="entry name" value="GLYCINE CLEAVAGE SYSTEM TRANSCRIPTIONAL ACTIVATOR"/>
    <property type="match status" value="1"/>
</dbReference>
<evidence type="ECO:0000259" key="5">
    <source>
        <dbReference type="PROSITE" id="PS50931"/>
    </source>
</evidence>
<dbReference type="InterPro" id="IPR005119">
    <property type="entry name" value="LysR_subst-bd"/>
</dbReference>
<comment type="similarity">
    <text evidence="1">Belongs to the LysR transcriptional regulatory family.</text>
</comment>
<dbReference type="FunFam" id="1.10.10.10:FF:000001">
    <property type="entry name" value="LysR family transcriptional regulator"/>
    <property type="match status" value="1"/>
</dbReference>
<dbReference type="EMBL" id="VTUU01000005">
    <property type="protein sequence ID" value="KAA1173303.1"/>
    <property type="molecule type" value="Genomic_DNA"/>
</dbReference>
<dbReference type="GO" id="GO:0043565">
    <property type="term" value="F:sequence-specific DNA binding"/>
    <property type="evidence" value="ECO:0007669"/>
    <property type="project" value="TreeGrafter"/>
</dbReference>